<evidence type="ECO:0000313" key="7">
    <source>
        <dbReference type="EMBL" id="RZQ59731.1"/>
    </source>
</evidence>
<evidence type="ECO:0000256" key="5">
    <source>
        <dbReference type="ARBA" id="ARBA00023002"/>
    </source>
</evidence>
<dbReference type="GO" id="GO:0003955">
    <property type="term" value="F:NAD(P)H dehydrogenase (quinone) activity"/>
    <property type="evidence" value="ECO:0007669"/>
    <property type="project" value="TreeGrafter"/>
</dbReference>
<dbReference type="Gene3D" id="3.50.50.100">
    <property type="match status" value="1"/>
</dbReference>
<feature type="domain" description="FAD/NAD(P)-binding" evidence="6">
    <location>
        <begin position="1"/>
        <end position="268"/>
    </location>
</feature>
<keyword evidence="5" id="KW-0560">Oxidoreductase</keyword>
<comment type="similarity">
    <text evidence="2">Belongs to the NADH dehydrogenase family.</text>
</comment>
<dbReference type="InterPro" id="IPR023753">
    <property type="entry name" value="FAD/NAD-binding_dom"/>
</dbReference>
<sequence>MVLGAGYSGLLAANLAARRTSAEVTLVNATDRFVERVRLHQLAAGQRLPDRPLADVVHRRVNLVVDTVTGIDPAGHAVHLAGRPEPLRYDTLVYALGSRTDLTSLPGAAEYAYDVSAAESGERLAARLRDAGTVAVVGGGLTGIETAAELAESHPRLKVRLVTGGDLGAALSAKGRAHLRKAFARLGVEVRDRAQVTEVRADGLLLDGDEHLAADTVVWTTGFTAPDLAARAGFAVDATGRMLVDTTLRSVSHPDVYAVGDAARARAVTGVELRMACATGLPSAQRVVRAIADRMAGREPEPLRFRYFNQCISLGRRDALIQYVRADDSPVEAVLTGRLAAVYKETIVRGAFAVQRFPMVPTAIG</sequence>
<dbReference type="Pfam" id="PF07992">
    <property type="entry name" value="Pyr_redox_2"/>
    <property type="match status" value="1"/>
</dbReference>
<dbReference type="InterPro" id="IPR036188">
    <property type="entry name" value="FAD/NAD-bd_sf"/>
</dbReference>
<evidence type="ECO:0000256" key="1">
    <source>
        <dbReference type="ARBA" id="ARBA00001974"/>
    </source>
</evidence>
<comment type="caution">
    <text evidence="7">The sequence shown here is derived from an EMBL/GenBank/DDBJ whole genome shotgun (WGS) entry which is preliminary data.</text>
</comment>
<keyword evidence="8" id="KW-1185">Reference proteome</keyword>
<dbReference type="SUPFAM" id="SSF51905">
    <property type="entry name" value="FAD/NAD(P)-binding domain"/>
    <property type="match status" value="1"/>
</dbReference>
<proteinExistence type="inferred from homology"/>
<name>A0A4Q7IXQ4_9PSEU</name>
<evidence type="ECO:0000313" key="8">
    <source>
        <dbReference type="Proteomes" id="UP000292003"/>
    </source>
</evidence>
<dbReference type="Proteomes" id="UP000292003">
    <property type="component" value="Unassembled WGS sequence"/>
</dbReference>
<dbReference type="EMBL" id="SFCC01000022">
    <property type="protein sequence ID" value="RZQ59731.1"/>
    <property type="molecule type" value="Genomic_DNA"/>
</dbReference>
<gene>
    <name evidence="7" type="ORF">EWH70_33095</name>
</gene>
<dbReference type="PANTHER" id="PTHR42913:SF3">
    <property type="entry name" value="64 KDA MITOCHONDRIAL NADH DEHYDROGENASE (EUROFUNG)"/>
    <property type="match status" value="1"/>
</dbReference>
<evidence type="ECO:0000259" key="6">
    <source>
        <dbReference type="Pfam" id="PF07992"/>
    </source>
</evidence>
<dbReference type="OrthoDB" id="9784880at2"/>
<organism evidence="7 8">
    <name type="scientific">Amycolatopsis suaedae</name>
    <dbReference type="NCBI Taxonomy" id="2510978"/>
    <lineage>
        <taxon>Bacteria</taxon>
        <taxon>Bacillati</taxon>
        <taxon>Actinomycetota</taxon>
        <taxon>Actinomycetes</taxon>
        <taxon>Pseudonocardiales</taxon>
        <taxon>Pseudonocardiaceae</taxon>
        <taxon>Amycolatopsis</taxon>
    </lineage>
</organism>
<reference evidence="7 8" key="1">
    <citation type="submission" date="2019-02" db="EMBL/GenBank/DDBJ databases">
        <title>Draft genome sequence of Amycolatopsis sp. 8-3EHSu isolated from roots of Suaeda maritima.</title>
        <authorList>
            <person name="Duangmal K."/>
            <person name="Chantavorakit T."/>
        </authorList>
    </citation>
    <scope>NUCLEOTIDE SEQUENCE [LARGE SCALE GENOMIC DNA]</scope>
    <source>
        <strain evidence="7 8">8-3EHSu</strain>
    </source>
</reference>
<dbReference type="PRINTS" id="PR00368">
    <property type="entry name" value="FADPNR"/>
</dbReference>
<dbReference type="AlphaFoldDB" id="A0A4Q7IXQ4"/>
<evidence type="ECO:0000256" key="3">
    <source>
        <dbReference type="ARBA" id="ARBA00022630"/>
    </source>
</evidence>
<comment type="cofactor">
    <cofactor evidence="1">
        <name>FAD</name>
        <dbReference type="ChEBI" id="CHEBI:57692"/>
    </cofactor>
</comment>
<evidence type="ECO:0000256" key="2">
    <source>
        <dbReference type="ARBA" id="ARBA00005272"/>
    </source>
</evidence>
<keyword evidence="4" id="KW-0274">FAD</keyword>
<dbReference type="InterPro" id="IPR051169">
    <property type="entry name" value="NADH-Q_oxidoreductase"/>
</dbReference>
<protein>
    <submittedName>
        <fullName evidence="7">Oxidoreductase</fullName>
    </submittedName>
</protein>
<dbReference type="GO" id="GO:0019646">
    <property type="term" value="P:aerobic electron transport chain"/>
    <property type="evidence" value="ECO:0007669"/>
    <property type="project" value="TreeGrafter"/>
</dbReference>
<dbReference type="PANTHER" id="PTHR42913">
    <property type="entry name" value="APOPTOSIS-INDUCING FACTOR 1"/>
    <property type="match status" value="1"/>
</dbReference>
<keyword evidence="3" id="KW-0285">Flavoprotein</keyword>
<evidence type="ECO:0000256" key="4">
    <source>
        <dbReference type="ARBA" id="ARBA00022827"/>
    </source>
</evidence>
<accession>A0A4Q7IXQ4</accession>